<dbReference type="EMBL" id="JAHKSW010000009">
    <property type="protein sequence ID" value="KAG7327937.1"/>
    <property type="molecule type" value="Genomic_DNA"/>
</dbReference>
<dbReference type="Proteomes" id="UP000824219">
    <property type="component" value="Linkage Group LG09"/>
</dbReference>
<proteinExistence type="predicted"/>
<name>A0A9D3SL09_9TELE</name>
<gene>
    <name evidence="1" type="ORF">KOW79_007881</name>
</gene>
<comment type="caution">
    <text evidence="1">The sequence shown here is derived from an EMBL/GenBank/DDBJ whole genome shotgun (WGS) entry which is preliminary data.</text>
</comment>
<sequence>MVAKATSEGEIPGRAEVSGFTRPGSSLGSVAVSKRYCTEFCMGTLHCRAQGVQRSRPSEHSASRAVTLAENSGAENVGNMRSYLLMLCKLLDKRQGVTRKRPIRRRRAKADAVTRIRTGVAAATTQSTSHYTIVAAHA</sequence>
<evidence type="ECO:0000313" key="1">
    <source>
        <dbReference type="EMBL" id="KAG7327937.1"/>
    </source>
</evidence>
<evidence type="ECO:0000313" key="2">
    <source>
        <dbReference type="Proteomes" id="UP000824219"/>
    </source>
</evidence>
<accession>A0A9D3SL09</accession>
<dbReference type="AlphaFoldDB" id="A0A9D3SL09"/>
<reference evidence="1 2" key="1">
    <citation type="submission" date="2021-06" db="EMBL/GenBank/DDBJ databases">
        <title>Chromosome-level genome assembly of the red-tail catfish (Hemibagrus wyckioides).</title>
        <authorList>
            <person name="Shao F."/>
        </authorList>
    </citation>
    <scope>NUCLEOTIDE SEQUENCE [LARGE SCALE GENOMIC DNA]</scope>
    <source>
        <strain evidence="1">EC202008001</strain>
        <tissue evidence="1">Blood</tissue>
    </source>
</reference>
<keyword evidence="2" id="KW-1185">Reference proteome</keyword>
<protein>
    <submittedName>
        <fullName evidence="1">Uncharacterized protein</fullName>
    </submittedName>
</protein>
<organism evidence="1 2">
    <name type="scientific">Hemibagrus wyckioides</name>
    <dbReference type="NCBI Taxonomy" id="337641"/>
    <lineage>
        <taxon>Eukaryota</taxon>
        <taxon>Metazoa</taxon>
        <taxon>Chordata</taxon>
        <taxon>Craniata</taxon>
        <taxon>Vertebrata</taxon>
        <taxon>Euteleostomi</taxon>
        <taxon>Actinopterygii</taxon>
        <taxon>Neopterygii</taxon>
        <taxon>Teleostei</taxon>
        <taxon>Ostariophysi</taxon>
        <taxon>Siluriformes</taxon>
        <taxon>Bagridae</taxon>
        <taxon>Hemibagrus</taxon>
    </lineage>
</organism>